<accession>A0AAE3GK74</accession>
<gene>
    <name evidence="6" type="ORF">LX83_005822</name>
</gene>
<dbReference type="Pfam" id="PF13305">
    <property type="entry name" value="TetR_C_33"/>
    <property type="match status" value="1"/>
</dbReference>
<dbReference type="Proteomes" id="UP001206128">
    <property type="component" value="Unassembled WGS sequence"/>
</dbReference>
<evidence type="ECO:0000313" key="7">
    <source>
        <dbReference type="Proteomes" id="UP001206128"/>
    </source>
</evidence>
<dbReference type="InterPro" id="IPR001647">
    <property type="entry name" value="HTH_TetR"/>
</dbReference>
<dbReference type="Pfam" id="PF00440">
    <property type="entry name" value="TetR_N"/>
    <property type="match status" value="1"/>
</dbReference>
<organism evidence="6 7">
    <name type="scientific">Goodfellowiella coeruleoviolacea</name>
    <dbReference type="NCBI Taxonomy" id="334858"/>
    <lineage>
        <taxon>Bacteria</taxon>
        <taxon>Bacillati</taxon>
        <taxon>Actinomycetota</taxon>
        <taxon>Actinomycetes</taxon>
        <taxon>Pseudonocardiales</taxon>
        <taxon>Pseudonocardiaceae</taxon>
        <taxon>Goodfellowiella</taxon>
    </lineage>
</organism>
<dbReference type="InterPro" id="IPR036271">
    <property type="entry name" value="Tet_transcr_reg_TetR-rel_C_sf"/>
</dbReference>
<dbReference type="Gene3D" id="1.10.357.10">
    <property type="entry name" value="Tetracycline Repressor, domain 2"/>
    <property type="match status" value="1"/>
</dbReference>
<name>A0AAE3GK74_9PSEU</name>
<dbReference type="InterPro" id="IPR050109">
    <property type="entry name" value="HTH-type_TetR-like_transc_reg"/>
</dbReference>
<feature type="domain" description="HTH tetR-type" evidence="5">
    <location>
        <begin position="12"/>
        <end position="72"/>
    </location>
</feature>
<evidence type="ECO:0000313" key="6">
    <source>
        <dbReference type="EMBL" id="MCP2168942.1"/>
    </source>
</evidence>
<dbReference type="EMBL" id="JAMTCK010000016">
    <property type="protein sequence ID" value="MCP2168942.1"/>
    <property type="molecule type" value="Genomic_DNA"/>
</dbReference>
<reference evidence="6" key="1">
    <citation type="submission" date="2022-06" db="EMBL/GenBank/DDBJ databases">
        <title>Genomic Encyclopedia of Archaeal and Bacterial Type Strains, Phase II (KMG-II): from individual species to whole genera.</title>
        <authorList>
            <person name="Goeker M."/>
        </authorList>
    </citation>
    <scope>NUCLEOTIDE SEQUENCE</scope>
    <source>
        <strain evidence="6">DSM 43935</strain>
    </source>
</reference>
<keyword evidence="3" id="KW-0804">Transcription</keyword>
<evidence type="ECO:0000256" key="4">
    <source>
        <dbReference type="PROSITE-ProRule" id="PRU00335"/>
    </source>
</evidence>
<dbReference type="PANTHER" id="PTHR30055">
    <property type="entry name" value="HTH-TYPE TRANSCRIPTIONAL REGULATOR RUTR"/>
    <property type="match status" value="1"/>
</dbReference>
<dbReference type="RefSeq" id="WP_253777248.1">
    <property type="nucleotide sequence ID" value="NZ_JAMTCK010000016.1"/>
</dbReference>
<feature type="DNA-binding region" description="H-T-H motif" evidence="4">
    <location>
        <begin position="35"/>
        <end position="54"/>
    </location>
</feature>
<dbReference type="InterPro" id="IPR009057">
    <property type="entry name" value="Homeodomain-like_sf"/>
</dbReference>
<protein>
    <submittedName>
        <fullName evidence="6">Transcriptional regulator, TetR family</fullName>
    </submittedName>
</protein>
<dbReference type="AlphaFoldDB" id="A0AAE3GK74"/>
<dbReference type="SUPFAM" id="SSF46689">
    <property type="entry name" value="Homeodomain-like"/>
    <property type="match status" value="1"/>
</dbReference>
<dbReference type="PROSITE" id="PS50977">
    <property type="entry name" value="HTH_TETR_2"/>
    <property type="match status" value="1"/>
</dbReference>
<evidence type="ECO:0000256" key="3">
    <source>
        <dbReference type="ARBA" id="ARBA00023163"/>
    </source>
</evidence>
<comment type="caution">
    <text evidence="6">The sequence shown here is derived from an EMBL/GenBank/DDBJ whole genome shotgun (WGS) entry which is preliminary data.</text>
</comment>
<dbReference type="GO" id="GO:0003700">
    <property type="term" value="F:DNA-binding transcription factor activity"/>
    <property type="evidence" value="ECO:0007669"/>
    <property type="project" value="TreeGrafter"/>
</dbReference>
<dbReference type="SUPFAM" id="SSF48498">
    <property type="entry name" value="Tetracyclin repressor-like, C-terminal domain"/>
    <property type="match status" value="1"/>
</dbReference>
<evidence type="ECO:0000256" key="1">
    <source>
        <dbReference type="ARBA" id="ARBA00023015"/>
    </source>
</evidence>
<dbReference type="PANTHER" id="PTHR30055:SF243">
    <property type="entry name" value="HTH-TYPE TRANSCRIPTIONAL REGULATOR RV1816"/>
    <property type="match status" value="1"/>
</dbReference>
<keyword evidence="1" id="KW-0805">Transcription regulation</keyword>
<keyword evidence="7" id="KW-1185">Reference proteome</keyword>
<keyword evidence="2 4" id="KW-0238">DNA-binding</keyword>
<evidence type="ECO:0000256" key="2">
    <source>
        <dbReference type="ARBA" id="ARBA00023125"/>
    </source>
</evidence>
<dbReference type="PRINTS" id="PR00455">
    <property type="entry name" value="HTHTETR"/>
</dbReference>
<proteinExistence type="predicted"/>
<dbReference type="GO" id="GO:0000976">
    <property type="term" value="F:transcription cis-regulatory region binding"/>
    <property type="evidence" value="ECO:0007669"/>
    <property type="project" value="TreeGrafter"/>
</dbReference>
<dbReference type="InterPro" id="IPR025996">
    <property type="entry name" value="MT1864/Rv1816-like_C"/>
</dbReference>
<evidence type="ECO:0000259" key="5">
    <source>
        <dbReference type="PROSITE" id="PS50977"/>
    </source>
</evidence>
<sequence>MADITRRERLRAETEREIRQRARALLIEHGREAVTLRAIARELGITAPALYRYYDSREHLLRQVCDDICADMAEGLAKDLSQLPEEDTLGRVFAVCRGFRRWALAHPEEFALVFASPKPALGFNPCDAVPPIRDQFGNIFMTVAGRVLSTHKLATPAEQDVPKELHDDLLVFRDALLETLASNGIAVSTEVLDLGTVYFMLRFWIRLYGQVALEVFGRSPLTTASLEPMFELMLRELATEVGLLT</sequence>